<dbReference type="InterPro" id="IPR003599">
    <property type="entry name" value="Ig_sub"/>
</dbReference>
<feature type="domain" description="Ig-like" evidence="6">
    <location>
        <begin position="748"/>
        <end position="833"/>
    </location>
</feature>
<dbReference type="InterPro" id="IPR050488">
    <property type="entry name" value="Ig_Fc_receptor"/>
</dbReference>
<feature type="domain" description="Ig-like" evidence="6">
    <location>
        <begin position="480"/>
        <end position="546"/>
    </location>
</feature>
<keyword evidence="1 5" id="KW-0732">Signal</keyword>
<dbReference type="InterPro" id="IPR013106">
    <property type="entry name" value="Ig_V-set"/>
</dbReference>
<dbReference type="InterPro" id="IPR003598">
    <property type="entry name" value="Ig_sub2"/>
</dbReference>
<protein>
    <submittedName>
        <fullName evidence="8">Titin</fullName>
    </submittedName>
</protein>
<dbReference type="FunFam" id="2.60.40.10:FF:001607">
    <property type="entry name" value="Leukocyte immune-type receptor TS32.15 L2.5a"/>
    <property type="match status" value="4"/>
</dbReference>
<dbReference type="PROSITE" id="PS50835">
    <property type="entry name" value="IG_LIKE"/>
    <property type="match status" value="13"/>
</dbReference>
<keyword evidence="4" id="KW-0472">Membrane</keyword>
<feature type="region of interest" description="Disordered" evidence="3">
    <location>
        <begin position="1448"/>
        <end position="1527"/>
    </location>
</feature>
<dbReference type="GO" id="GO:0007166">
    <property type="term" value="P:cell surface receptor signaling pathway"/>
    <property type="evidence" value="ECO:0007669"/>
    <property type="project" value="TreeGrafter"/>
</dbReference>
<dbReference type="SUPFAM" id="SSF48726">
    <property type="entry name" value="Immunoglobulin"/>
    <property type="match status" value="14"/>
</dbReference>
<feature type="domain" description="Ig-like" evidence="6">
    <location>
        <begin position="1208"/>
        <end position="1281"/>
    </location>
</feature>
<gene>
    <name evidence="8" type="primary">LOC108261553</name>
</gene>
<accession>A0A9F7RJ11</accession>
<feature type="domain" description="Ig-like" evidence="6">
    <location>
        <begin position="1023"/>
        <end position="1120"/>
    </location>
</feature>
<keyword evidence="4" id="KW-0812">Transmembrane</keyword>
<dbReference type="GO" id="GO:0004888">
    <property type="term" value="F:transmembrane signaling receptor activity"/>
    <property type="evidence" value="ECO:0007669"/>
    <property type="project" value="TreeGrafter"/>
</dbReference>
<reference evidence="8" key="2">
    <citation type="submission" date="2025-08" db="UniProtKB">
        <authorList>
            <consortium name="RefSeq"/>
        </authorList>
    </citation>
    <scope>IDENTIFICATION</scope>
    <source>
        <tissue evidence="8">Blood</tissue>
    </source>
</reference>
<dbReference type="PANTHER" id="PTHR11481:SF64">
    <property type="entry name" value="FC RECEPTOR-LIKE PROTEIN 4"/>
    <property type="match status" value="1"/>
</dbReference>
<evidence type="ECO:0000256" key="3">
    <source>
        <dbReference type="SAM" id="MobiDB-lite"/>
    </source>
</evidence>
<evidence type="ECO:0000256" key="4">
    <source>
        <dbReference type="SAM" id="Phobius"/>
    </source>
</evidence>
<dbReference type="FunFam" id="2.60.40.10:FF:003697">
    <property type="match status" value="1"/>
</dbReference>
<feature type="domain" description="Ig-like" evidence="6">
    <location>
        <begin position="386"/>
        <end position="467"/>
    </location>
</feature>
<keyword evidence="7" id="KW-1185">Reference proteome</keyword>
<proteinExistence type="predicted"/>
<dbReference type="InterPro" id="IPR013783">
    <property type="entry name" value="Ig-like_fold"/>
</dbReference>
<dbReference type="SMART" id="SM00409">
    <property type="entry name" value="IG"/>
    <property type="match status" value="14"/>
</dbReference>
<reference evidence="7" key="1">
    <citation type="journal article" date="2016" name="Nat. Commun.">
        <title>The channel catfish genome sequence provides insights into the evolution of scale formation in teleosts.</title>
        <authorList>
            <person name="Liu Z."/>
            <person name="Liu S."/>
            <person name="Yao J."/>
            <person name="Bao L."/>
            <person name="Zhang J."/>
            <person name="Li Y."/>
            <person name="Jiang C."/>
            <person name="Sun L."/>
            <person name="Wang R."/>
            <person name="Zhang Y."/>
            <person name="Zhou T."/>
            <person name="Zeng Q."/>
            <person name="Fu Q."/>
            <person name="Gao S."/>
            <person name="Li N."/>
            <person name="Koren S."/>
            <person name="Jiang Y."/>
            <person name="Zimin A."/>
            <person name="Xu P."/>
            <person name="Phillippy A.M."/>
            <person name="Geng X."/>
            <person name="Song L."/>
            <person name="Sun F."/>
            <person name="Li C."/>
            <person name="Wang X."/>
            <person name="Chen A."/>
            <person name="Jin Y."/>
            <person name="Yuan Z."/>
            <person name="Yang Y."/>
            <person name="Tan S."/>
            <person name="Peatman E."/>
            <person name="Lu J."/>
            <person name="Qin Z."/>
            <person name="Dunham R."/>
            <person name="Li Z."/>
            <person name="Sonstegard T."/>
            <person name="Feng J."/>
            <person name="Danzmann R.G."/>
            <person name="Schroeder S."/>
            <person name="Scheffler B."/>
            <person name="Duke M.V."/>
            <person name="Ballard L."/>
            <person name="Kucuktas H."/>
            <person name="Kaltenboeck L."/>
            <person name="Liu H."/>
            <person name="Armbruster J."/>
            <person name="Xie Y."/>
            <person name="Kirby M.L."/>
            <person name="Tian Y."/>
            <person name="Flanagan M.E."/>
            <person name="Mu W."/>
            <person name="Waldbieser G.C."/>
        </authorList>
    </citation>
    <scope>NUCLEOTIDE SEQUENCE [LARGE SCALE GENOMIC DNA]</scope>
    <source>
        <strain evidence="7">SDA103</strain>
    </source>
</reference>
<feature type="region of interest" description="Disordered" evidence="3">
    <location>
        <begin position="633"/>
        <end position="653"/>
    </location>
</feature>
<dbReference type="Gene3D" id="2.60.40.10">
    <property type="entry name" value="Immunoglobulins"/>
    <property type="match status" value="14"/>
</dbReference>
<feature type="transmembrane region" description="Helical" evidence="4">
    <location>
        <begin position="1306"/>
        <end position="1327"/>
    </location>
</feature>
<dbReference type="PANTHER" id="PTHR11481">
    <property type="entry name" value="IMMUNOGLOBULIN FC RECEPTOR"/>
    <property type="match status" value="1"/>
</dbReference>
<organism evidence="7 8">
    <name type="scientific">Ictalurus punctatus</name>
    <name type="common">Channel catfish</name>
    <name type="synonym">Silurus punctatus</name>
    <dbReference type="NCBI Taxonomy" id="7998"/>
    <lineage>
        <taxon>Eukaryota</taxon>
        <taxon>Metazoa</taxon>
        <taxon>Chordata</taxon>
        <taxon>Craniata</taxon>
        <taxon>Vertebrata</taxon>
        <taxon>Euteleostomi</taxon>
        <taxon>Actinopterygii</taxon>
        <taxon>Neopterygii</taxon>
        <taxon>Teleostei</taxon>
        <taxon>Ostariophysi</taxon>
        <taxon>Siluriformes</taxon>
        <taxon>Ictaluridae</taxon>
        <taxon>Ictalurus</taxon>
    </lineage>
</organism>
<evidence type="ECO:0000256" key="5">
    <source>
        <dbReference type="SAM" id="SignalP"/>
    </source>
</evidence>
<sequence>MELRPLCVFVLLMGLIHCTTAGSPKAVVTIKPDKHVFRGETVTLRCEIQGGGDTEWTYSWYKKYNTLYPYRRTQEFSFSSVINDDSGEYTCRGRRSSDSQNSEISAPVTLTVSEKPKPELTPSREGAALTGNSVTLSCTLKLQSAGWKFYWIKPTQSTETETETETHSYIYISSVRVSDGGQYSCRAGRGNPVYYTHYSDALWVNVTESPKPELIIKPYTQVFRGERVTFRCDIQGGDTEWTYDWYRYNTHYPSLTAQEFSTSDYDSGKYTCRGRRSDSQISKMSDPVILSVSEKPKPTVRVNPQSSVYTGDRVTLTCNLKSTGWTFLWYKDYQESIPLSPGTRNTNTLSVTVSNEGGTQYYCKARRGNYDSEISDPATITVRVRPKAVVTIKPDKHVFRGETVTLSCEIQGGGDTEWTYSWYKKYNTLYPYRRTQEFSFSSVINDDSAEYTCRGRRSSDSQRSEISDAVTLTVSEKPKPELTSDLKGAALTGNSVTLYCTMMPQSAGWKFYWSKHTRSTETETETHSYTIYSVRVSDGGQYRCRAGRGNPVYYTHYSDALWVNVTESPKPEVIIKPYTQVFRGERVTFRCDIQGGGDTEWTFEWYRDDNTFYTSHTTQEFSTSDYDSGKYTCKGRRRSDSQISKTSDPVTLTVSEKPKPTVRVNPQSSVYTGDRVTLNCNLKSTGWTFLWYRDYWQSIPLSPGTRKTNVLSVTVSNEGGTQYYCKARIGNYDSEISDPVTITVRARPKPVLKVQPAERVFIGETVTLTCEIQTGESWRYLWYRNNEELSDAAGKKTYTITDIKEFNKGDYTCNGTKSSDPKYTQTSDGVTLTVSEKPKPELTSDLKGAALTGNSVTLSCTMMPQSAGWKFYWIKPTQSPETETETHSYIYIRSVSVSDGFQYKCRAGRGNPVYYTHYSDAFWVNITESAKAVVTIKPDKHVFRGETVTLRCEIQGGGDTEWTYSWYKKVNTLYPSRTTQEFSFSSVRNDDSAEYTCIGRRSSDSQSSEISDAVTLTVSDAAEAVVSVSPLRWLTEGDSVTLSCEVKHSSTGWTFSWYTEVPSRDSQGSLRYSTALLSDSSRGSGGSYTLSPVTVNHTGVYMCRAERGEPVFHTRDSNLQPLCITGESPPVSLIINPSRTQHFTADSLSLSCEDQSDSTGWTVRGYTHSETVSDCSSVSGSSCNISSLSTSHTGVYWCQSESGGRSNPVNITVHHGHVILDSPVHPVTEGHPLTLRCLSRNSNTSASGVDFYKDGSVLQKKTTGEMTISTVSKSDEGFYHCKHPERGESPKSWVSVRTSDSESTGVIIGLSLTFVFVILMILLILLLHFKKKKGVEYQTPSPVNQDTNQPADGENIYENADIRTTDDSAAGTSNMIHSQDVHRYKTQNDAAGLSDVTYADIELKNQKKPKRKQGKTSEGADTVYSELKQNTDKDAAAGLSDMTYAKIELKNQKKPKRKQGKTSEGADTVYSELKQNTDKDAAAGLSDMTYAKIELKNQKKPKRKQGKSSVGADTVYSELKQITDKGP</sequence>
<dbReference type="OrthoDB" id="10012075at2759"/>
<name>A0A9F7RJ11_ICTPU</name>
<feature type="domain" description="Ig-like" evidence="6">
    <location>
        <begin position="931"/>
        <end position="1011"/>
    </location>
</feature>
<feature type="domain" description="Ig-like" evidence="6">
    <location>
        <begin position="298"/>
        <end position="381"/>
    </location>
</feature>
<dbReference type="InterPro" id="IPR036179">
    <property type="entry name" value="Ig-like_dom_sf"/>
</dbReference>
<dbReference type="Pfam" id="PF13895">
    <property type="entry name" value="Ig_2"/>
    <property type="match status" value="9"/>
</dbReference>
<feature type="domain" description="Ig-like" evidence="6">
    <location>
        <begin position="571"/>
        <end position="651"/>
    </location>
</feature>
<feature type="compositionally biased region" description="Polar residues" evidence="3">
    <location>
        <begin position="641"/>
        <end position="653"/>
    </location>
</feature>
<feature type="domain" description="Ig-like" evidence="6">
    <location>
        <begin position="660"/>
        <end position="743"/>
    </location>
</feature>
<dbReference type="Pfam" id="PF13927">
    <property type="entry name" value="Ig_3"/>
    <property type="match status" value="2"/>
</dbReference>
<keyword evidence="4" id="KW-1133">Transmembrane helix</keyword>
<dbReference type="KEGG" id="ipu:108261553"/>
<feature type="domain" description="Ig-like" evidence="6">
    <location>
        <begin position="24"/>
        <end position="109"/>
    </location>
</feature>
<feature type="signal peptide" evidence="5">
    <location>
        <begin position="1"/>
        <end position="21"/>
    </location>
</feature>
<dbReference type="Proteomes" id="UP000221080">
    <property type="component" value="Chromosome 7"/>
</dbReference>
<feature type="domain" description="Ig-like" evidence="6">
    <location>
        <begin position="840"/>
        <end position="907"/>
    </location>
</feature>
<evidence type="ECO:0000256" key="2">
    <source>
        <dbReference type="ARBA" id="ARBA00023157"/>
    </source>
</evidence>
<keyword evidence="2" id="KW-1015">Disulfide bond</keyword>
<evidence type="ECO:0000256" key="1">
    <source>
        <dbReference type="ARBA" id="ARBA00022729"/>
    </source>
</evidence>
<evidence type="ECO:0000313" key="8">
    <source>
        <dbReference type="RefSeq" id="XP_053537403.1"/>
    </source>
</evidence>
<dbReference type="InterPro" id="IPR007110">
    <property type="entry name" value="Ig-like_dom"/>
</dbReference>
<evidence type="ECO:0000313" key="7">
    <source>
        <dbReference type="Proteomes" id="UP000221080"/>
    </source>
</evidence>
<dbReference type="SMART" id="SM00408">
    <property type="entry name" value="IGc2"/>
    <property type="match status" value="10"/>
</dbReference>
<feature type="chain" id="PRO_5039928563" evidence="5">
    <location>
        <begin position="22"/>
        <end position="1527"/>
    </location>
</feature>
<evidence type="ECO:0000259" key="6">
    <source>
        <dbReference type="PROSITE" id="PS50835"/>
    </source>
</evidence>
<dbReference type="GO" id="GO:0009897">
    <property type="term" value="C:external side of plasma membrane"/>
    <property type="evidence" value="ECO:0007669"/>
    <property type="project" value="TreeGrafter"/>
</dbReference>
<dbReference type="GO" id="GO:0006955">
    <property type="term" value="P:immune response"/>
    <property type="evidence" value="ECO:0007669"/>
    <property type="project" value="TreeGrafter"/>
</dbReference>
<dbReference type="RefSeq" id="XP_053537403.1">
    <property type="nucleotide sequence ID" value="XM_053681428.1"/>
</dbReference>
<feature type="domain" description="Ig-like" evidence="6">
    <location>
        <begin position="212"/>
        <end position="282"/>
    </location>
</feature>
<feature type="domain" description="Ig-like" evidence="6">
    <location>
        <begin position="116"/>
        <end position="187"/>
    </location>
</feature>
<dbReference type="GeneID" id="108261553"/>
<dbReference type="SMART" id="SM00406">
    <property type="entry name" value="IGv"/>
    <property type="match status" value="4"/>
</dbReference>
<feature type="region of interest" description="Disordered" evidence="3">
    <location>
        <begin position="1404"/>
        <end position="1427"/>
    </location>
</feature>